<keyword evidence="3" id="KW-1185">Reference proteome</keyword>
<gene>
    <name evidence="2" type="ORF">O181_030856</name>
</gene>
<name>A0A9Q3H4M5_9BASI</name>
<feature type="compositionally biased region" description="Polar residues" evidence="1">
    <location>
        <begin position="11"/>
        <end position="20"/>
    </location>
</feature>
<organism evidence="2 3">
    <name type="scientific">Austropuccinia psidii MF-1</name>
    <dbReference type="NCBI Taxonomy" id="1389203"/>
    <lineage>
        <taxon>Eukaryota</taxon>
        <taxon>Fungi</taxon>
        <taxon>Dikarya</taxon>
        <taxon>Basidiomycota</taxon>
        <taxon>Pucciniomycotina</taxon>
        <taxon>Pucciniomycetes</taxon>
        <taxon>Pucciniales</taxon>
        <taxon>Sphaerophragmiaceae</taxon>
        <taxon>Austropuccinia</taxon>
    </lineage>
</organism>
<dbReference type="AlphaFoldDB" id="A0A9Q3H4M5"/>
<proteinExistence type="predicted"/>
<feature type="region of interest" description="Disordered" evidence="1">
    <location>
        <begin position="1"/>
        <end position="40"/>
    </location>
</feature>
<protein>
    <submittedName>
        <fullName evidence="2">Uncharacterized protein</fullName>
    </submittedName>
</protein>
<evidence type="ECO:0000313" key="2">
    <source>
        <dbReference type="EMBL" id="MBW0491141.1"/>
    </source>
</evidence>
<sequence length="120" mass="14026">MKTSPIPQPRSSPVLTSHSLQPVARTRTRRRGNKLTLPFPDTQAFQNRKNLPIRVKIEGKYAVARFFRKFDKNSKEDIMHSNDIIIPGTAYEEMAVKLAWYKDELINNFQRTFDDFGRDN</sequence>
<accession>A0A9Q3H4M5</accession>
<feature type="compositionally biased region" description="Pro residues" evidence="1">
    <location>
        <begin position="1"/>
        <end position="10"/>
    </location>
</feature>
<dbReference type="EMBL" id="AVOT02010931">
    <property type="protein sequence ID" value="MBW0491141.1"/>
    <property type="molecule type" value="Genomic_DNA"/>
</dbReference>
<comment type="caution">
    <text evidence="2">The sequence shown here is derived from an EMBL/GenBank/DDBJ whole genome shotgun (WGS) entry which is preliminary data.</text>
</comment>
<evidence type="ECO:0000313" key="3">
    <source>
        <dbReference type="Proteomes" id="UP000765509"/>
    </source>
</evidence>
<reference evidence="2" key="1">
    <citation type="submission" date="2021-03" db="EMBL/GenBank/DDBJ databases">
        <title>Draft genome sequence of rust myrtle Austropuccinia psidii MF-1, a brazilian biotype.</title>
        <authorList>
            <person name="Quecine M.C."/>
            <person name="Pachon D.M.R."/>
            <person name="Bonatelli M.L."/>
            <person name="Correr F.H."/>
            <person name="Franceschini L.M."/>
            <person name="Leite T.F."/>
            <person name="Margarido G.R.A."/>
            <person name="Almeida C.A."/>
            <person name="Ferrarezi J.A."/>
            <person name="Labate C.A."/>
        </authorList>
    </citation>
    <scope>NUCLEOTIDE SEQUENCE</scope>
    <source>
        <strain evidence="2">MF-1</strain>
    </source>
</reference>
<evidence type="ECO:0000256" key="1">
    <source>
        <dbReference type="SAM" id="MobiDB-lite"/>
    </source>
</evidence>
<dbReference type="Proteomes" id="UP000765509">
    <property type="component" value="Unassembled WGS sequence"/>
</dbReference>